<dbReference type="PANTHER" id="PTHR46233">
    <property type="entry name" value="HYDROXYACYLGLUTATHIONE HYDROLASE GLOC"/>
    <property type="match status" value="1"/>
</dbReference>
<protein>
    <submittedName>
        <fullName evidence="2">Glyoxylase-like metal-dependent hydrolase (Beta-lactamase superfamily II)</fullName>
    </submittedName>
</protein>
<name>A0A543B437_9ACTN</name>
<evidence type="ECO:0000259" key="1">
    <source>
        <dbReference type="SMART" id="SM00849"/>
    </source>
</evidence>
<feature type="domain" description="Metallo-beta-lactamase" evidence="1">
    <location>
        <begin position="32"/>
        <end position="195"/>
    </location>
</feature>
<comment type="caution">
    <text evidence="2">The sequence shown here is derived from an EMBL/GenBank/DDBJ whole genome shotgun (WGS) entry which is preliminary data.</text>
</comment>
<dbReference type="InterPro" id="IPR036866">
    <property type="entry name" value="RibonucZ/Hydroxyglut_hydro"/>
</dbReference>
<dbReference type="InterPro" id="IPR001279">
    <property type="entry name" value="Metallo-B-lactamas"/>
</dbReference>
<gene>
    <name evidence="2" type="ORF">FB566_5192</name>
</gene>
<dbReference type="OrthoDB" id="2971563at2"/>
<dbReference type="AlphaFoldDB" id="A0A543B437"/>
<keyword evidence="2" id="KW-0378">Hydrolase</keyword>
<sequence>MNSFPHVTPDGPAATLTIPGVDLTKFSVGGMDNNVYLLRCRDTGGQLLIDAADSPDRILANADAAALSTVVTTHRHGDHVGALKAVVEAGGARSLAHADDAAAIPVVTETVADGDTITVGGISLKVIHLVGHTPGGIALHLSNPDGPDHVFTGDSLFPGGVGRTTNPDDFTSLFNDVVTKLFDRFPDDTVIHPGHGDDTTLGSERPQLAQWRERGW</sequence>
<evidence type="ECO:0000313" key="3">
    <source>
        <dbReference type="Proteomes" id="UP000317043"/>
    </source>
</evidence>
<dbReference type="CDD" id="cd06262">
    <property type="entry name" value="metallo-hydrolase-like_MBL-fold"/>
    <property type="match status" value="1"/>
</dbReference>
<dbReference type="InterPro" id="IPR051453">
    <property type="entry name" value="MBL_Glyoxalase_II"/>
</dbReference>
<dbReference type="GO" id="GO:0016787">
    <property type="term" value="F:hydrolase activity"/>
    <property type="evidence" value="ECO:0007669"/>
    <property type="project" value="UniProtKB-KW"/>
</dbReference>
<dbReference type="Pfam" id="PF00753">
    <property type="entry name" value="Lactamase_B"/>
    <property type="match status" value="1"/>
</dbReference>
<evidence type="ECO:0000313" key="2">
    <source>
        <dbReference type="EMBL" id="TQL79582.1"/>
    </source>
</evidence>
<dbReference type="Gene3D" id="3.60.15.10">
    <property type="entry name" value="Ribonuclease Z/Hydroxyacylglutathione hydrolase-like"/>
    <property type="match status" value="1"/>
</dbReference>
<dbReference type="SMART" id="SM00849">
    <property type="entry name" value="Lactamase_B"/>
    <property type="match status" value="1"/>
</dbReference>
<dbReference type="EMBL" id="VFOW01000001">
    <property type="protein sequence ID" value="TQL79582.1"/>
    <property type="molecule type" value="Genomic_DNA"/>
</dbReference>
<accession>A0A543B437</accession>
<organism evidence="2 3">
    <name type="scientific">Stackebrandtia endophytica</name>
    <dbReference type="NCBI Taxonomy" id="1496996"/>
    <lineage>
        <taxon>Bacteria</taxon>
        <taxon>Bacillati</taxon>
        <taxon>Actinomycetota</taxon>
        <taxon>Actinomycetes</taxon>
        <taxon>Glycomycetales</taxon>
        <taxon>Glycomycetaceae</taxon>
        <taxon>Stackebrandtia</taxon>
    </lineage>
</organism>
<dbReference type="PANTHER" id="PTHR46233:SF1">
    <property type="entry name" value="CONSERVED PROTEIN"/>
    <property type="match status" value="1"/>
</dbReference>
<dbReference type="SUPFAM" id="SSF56281">
    <property type="entry name" value="Metallo-hydrolase/oxidoreductase"/>
    <property type="match status" value="1"/>
</dbReference>
<dbReference type="InParanoid" id="A0A543B437"/>
<proteinExistence type="predicted"/>
<dbReference type="RefSeq" id="WP_142044996.1">
    <property type="nucleotide sequence ID" value="NZ_JBHTGS010000002.1"/>
</dbReference>
<keyword evidence="3" id="KW-1185">Reference proteome</keyword>
<reference evidence="2 3" key="1">
    <citation type="submission" date="2019-06" db="EMBL/GenBank/DDBJ databases">
        <title>Sequencing the genomes of 1000 actinobacteria strains.</title>
        <authorList>
            <person name="Klenk H.-P."/>
        </authorList>
    </citation>
    <scope>NUCLEOTIDE SEQUENCE [LARGE SCALE GENOMIC DNA]</scope>
    <source>
        <strain evidence="2 3">DSM 45928</strain>
    </source>
</reference>
<dbReference type="Proteomes" id="UP000317043">
    <property type="component" value="Unassembled WGS sequence"/>
</dbReference>